<feature type="domain" description="Mon2/Sec7/BIG1-like HDS" evidence="3">
    <location>
        <begin position="883"/>
        <end position="953"/>
    </location>
</feature>
<evidence type="ECO:0000256" key="1">
    <source>
        <dbReference type="ARBA" id="ARBA00022448"/>
    </source>
</evidence>
<evidence type="ECO:0000313" key="7">
    <source>
        <dbReference type="EMBL" id="RAL52434.1"/>
    </source>
</evidence>
<evidence type="ECO:0000259" key="3">
    <source>
        <dbReference type="Pfam" id="PF09324"/>
    </source>
</evidence>
<name>A0A328E337_9ASTE</name>
<dbReference type="GO" id="GO:0015031">
    <property type="term" value="P:protein transport"/>
    <property type="evidence" value="ECO:0007669"/>
    <property type="project" value="UniProtKB-KW"/>
</dbReference>
<accession>A0A328E337</accession>
<dbReference type="InterPro" id="IPR016024">
    <property type="entry name" value="ARM-type_fold"/>
</dbReference>
<dbReference type="Pfam" id="PF12783">
    <property type="entry name" value="Sec7-like_HUS"/>
    <property type="match status" value="1"/>
</dbReference>
<evidence type="ECO:0000313" key="8">
    <source>
        <dbReference type="Proteomes" id="UP000249390"/>
    </source>
</evidence>
<sequence length="1689" mass="187357">MDVKQMLALSIPGNMISLVCTSRAHLTRRAHYLQNIFLEPEELQRHTARRLRYKTPPHIKIQIRATIKGNNPRCEQILNLALFDRSGMTLMAVLESDLRALSAEARRRNPNVKDAAEHAILKLRSLSSPSEIAQNEDILNIFLMACKVRTVKLSVIGLSCLQKLISHDAVAPSALEEILCTLKDHGEMADENLQLKTLQTILVMFQSCLQPDNEENTAQALGICLRLLESNKSYSVRNTAAATFRQAVALIFDRVVTAESLPSEKFKFASGVHMSRSNSVTSDITRNITHLKSLEQEFTSGTSLLMRNTLTKAGKLGLILLEDLASLAASGSANWLGVSSLQRTFVLDILEFILSNYVVLFRTLIPYEEVLRHQICSILMTSLRTDSEFEGETGEPYFRRLVLRSVAHVIRLYSSLLITESEVFLSMLVRAISLDLPLWHRILVLEILRGFCVEAHTLRILFQNFDMNPKNTNVVASMVESLARVVSSIQFQDTCEESLEAVAGMFTSKSKGVEWSLDSDASNTAVLVASEAHAVTLAIEGLLGIVFAVATLTDEAVDVGELESPRFEVGPPAKCTGKTAMLCTSMVDSMWLTILDALSFILTKSQGEAIVLEILKGYQAFTQSCGVLRAVEPLNSFLASLCKFTIGIPNEVERRSIVQSPGSKRSEAFLELRESIVLTPKNVQALRTLFNIAHRLHNVLGPSWILVLETLAALDRAIHSPHAATQEVSMAVPKLTRDSSGQYSDFHILSSLNSQLFESSALMHVSAVKSLLSALRQLSHQSLSATVSFVQASNQKVGSISFAIERMLSVLVNNLHRVAPLWDDVIGHFTELTSSSNQHVRNLALNAMDQSICAVLGSEVFQEQASSKVFASNVCPENIEMRSLERAIISPLTTLYSSTQSVDIHVALLKILLHVLERHGEKLHYSWPYILDVLRSVAHAAEKDLISLGFQCLRIIMNDGLSSIPTNCLHVCIDVTGSYCAQKTELNISLTAVGLLWTSIDFLVKGAKGLQDAHEEHKESDKINNGIMEEYNLTSSNNYREQALQLNVIDRDKLLFSVFSLLQSLVADERPEVRNSAVRTLFQILGSHGQKLSNRMWENCLCNYVFPTLDCASHMAATSSKAEWQGKELGTRGGKAVHMLIHHSRNTAQKQWDETLVLVLGGIARVLRTFFPLLRNLSNFQSGWDSLLCLVENSILHGSKEVALAAINCLHSTIVSQSPKGNLPLPYLISVLDIYELVLSKLPNYSNSATSKVIQEILLSLGDLYVQAQKMFDSFMYLKLLKVLDVGIKQTKIANSNFEADYGHLPPLQRTILEILPIVCPANHIATMWPPFLGKLMEYLPGCDSSIGEIDDGDEGNRPSVPTHMFSEKLIPVLADLCVQAPAAVKYDVFPDIIHVLGRCMTTRRDFPDGTLWRTAVETFNKFMVDDLSKVTKSSTTDIANIRSAKVRTWKAVADIYEIFLVGYCGRALPSNALSMLALKADESLEMNILDILGDKILNSQTDAPADILQRLISTLDICASRTCSLPLETVELIPPHCIKFSLTCLQKLFLLSRQRTSDQNSTSSEVSKISIGTLLIRCEYILDKFLKDENELGDCPLPAARLEEVLFVLQELACLVLQSDSASFLPLHPKLKSGLVQENRANHLHLIVLFPSFSELVISREAKVRELVHVLLRLVTSEMGLRKLCSTS</sequence>
<dbReference type="InterPro" id="IPR032691">
    <property type="entry name" value="Mon2/Sec7/BIG1-like_HUS"/>
</dbReference>
<dbReference type="SUPFAM" id="SSF48371">
    <property type="entry name" value="ARM repeat"/>
    <property type="match status" value="2"/>
</dbReference>
<feature type="domain" description="Mon2/Sec7/BIG1-like dimerisation and cyclophilin-binding" evidence="6">
    <location>
        <begin position="88"/>
        <end position="257"/>
    </location>
</feature>
<reference evidence="7 8" key="1">
    <citation type="submission" date="2018-06" db="EMBL/GenBank/DDBJ databases">
        <title>The Genome of Cuscuta australis (Dodder) Provides Insight into the Evolution of Plant Parasitism.</title>
        <authorList>
            <person name="Liu H."/>
        </authorList>
    </citation>
    <scope>NUCLEOTIDE SEQUENCE [LARGE SCALE GENOMIC DNA]</scope>
    <source>
        <strain evidence="8">cv. Yunnan</strain>
        <tissue evidence="7">Vines</tissue>
    </source>
</reference>
<dbReference type="InterPro" id="IPR015403">
    <property type="entry name" value="Mon2/Sec7/BIG1-like_HDS"/>
</dbReference>
<keyword evidence="8" id="KW-1185">Reference proteome</keyword>
<evidence type="ECO:0008006" key="9">
    <source>
        <dbReference type="Google" id="ProtNLM"/>
    </source>
</evidence>
<dbReference type="Pfam" id="PF09324">
    <property type="entry name" value="Sec7-like_HDS"/>
    <property type="match status" value="1"/>
</dbReference>
<dbReference type="Pfam" id="PF16206">
    <property type="entry name" value="Mon2_C"/>
    <property type="match status" value="2"/>
</dbReference>
<evidence type="ECO:0000259" key="6">
    <source>
        <dbReference type="Pfam" id="PF16213"/>
    </source>
</evidence>
<evidence type="ECO:0000256" key="2">
    <source>
        <dbReference type="ARBA" id="ARBA00022927"/>
    </source>
</evidence>
<keyword evidence="1" id="KW-0813">Transport</keyword>
<dbReference type="Pfam" id="PF16213">
    <property type="entry name" value="DCB"/>
    <property type="match status" value="1"/>
</dbReference>
<organism evidence="7 8">
    <name type="scientific">Cuscuta australis</name>
    <dbReference type="NCBI Taxonomy" id="267555"/>
    <lineage>
        <taxon>Eukaryota</taxon>
        <taxon>Viridiplantae</taxon>
        <taxon>Streptophyta</taxon>
        <taxon>Embryophyta</taxon>
        <taxon>Tracheophyta</taxon>
        <taxon>Spermatophyta</taxon>
        <taxon>Magnoliopsida</taxon>
        <taxon>eudicotyledons</taxon>
        <taxon>Gunneridae</taxon>
        <taxon>Pentapetalae</taxon>
        <taxon>asterids</taxon>
        <taxon>lamiids</taxon>
        <taxon>Solanales</taxon>
        <taxon>Convolvulaceae</taxon>
        <taxon>Cuscuteae</taxon>
        <taxon>Cuscuta</taxon>
        <taxon>Cuscuta subgen. Grammica</taxon>
        <taxon>Cuscuta sect. Cleistogrammica</taxon>
    </lineage>
</organism>
<dbReference type="PANTHER" id="PTHR34199:SF4">
    <property type="entry name" value="ARM REPEAT SUPERFAMILY PROTEIN"/>
    <property type="match status" value="1"/>
</dbReference>
<gene>
    <name evidence="7" type="ORF">DM860_007291</name>
</gene>
<feature type="domain" description="Mon2 C-terminal" evidence="5">
    <location>
        <begin position="1366"/>
        <end position="1618"/>
    </location>
</feature>
<evidence type="ECO:0000259" key="4">
    <source>
        <dbReference type="Pfam" id="PF12783"/>
    </source>
</evidence>
<dbReference type="Proteomes" id="UP000249390">
    <property type="component" value="Unassembled WGS sequence"/>
</dbReference>
<dbReference type="EMBL" id="NQVE01000034">
    <property type="protein sequence ID" value="RAL52434.1"/>
    <property type="molecule type" value="Genomic_DNA"/>
</dbReference>
<protein>
    <recommendedName>
        <fullName evidence="9">Protein MON2 homolog</fullName>
    </recommendedName>
</protein>
<comment type="caution">
    <text evidence="7">The sequence shown here is derived from an EMBL/GenBank/DDBJ whole genome shotgun (WGS) entry which is preliminary data.</text>
</comment>
<dbReference type="PANTHER" id="PTHR34199">
    <property type="entry name" value="NUMOD3 MOTIF FAMILY PROTEIN, EXPRESSED"/>
    <property type="match status" value="1"/>
</dbReference>
<proteinExistence type="predicted"/>
<keyword evidence="2" id="KW-0653">Protein transport</keyword>
<feature type="domain" description="Mon2 C-terminal" evidence="5">
    <location>
        <begin position="959"/>
        <end position="1219"/>
    </location>
</feature>
<dbReference type="InterPro" id="IPR032817">
    <property type="entry name" value="Mon2_C"/>
</dbReference>
<evidence type="ECO:0000259" key="5">
    <source>
        <dbReference type="Pfam" id="PF16206"/>
    </source>
</evidence>
<feature type="domain" description="Mon2/Sec7/BIG1-like HUS" evidence="4">
    <location>
        <begin position="320"/>
        <end position="474"/>
    </location>
</feature>
<dbReference type="InterPro" id="IPR032629">
    <property type="entry name" value="DCB_dom"/>
</dbReference>